<comment type="caution">
    <text evidence="2">The sequence shown here is derived from an EMBL/GenBank/DDBJ whole genome shotgun (WGS) entry which is preliminary data.</text>
</comment>
<dbReference type="SUPFAM" id="SSF53850">
    <property type="entry name" value="Periplasmic binding protein-like II"/>
    <property type="match status" value="1"/>
</dbReference>
<dbReference type="RefSeq" id="WP_021250750.1">
    <property type="nucleotide sequence ID" value="NZ_ATJV01000092.1"/>
</dbReference>
<dbReference type="OrthoDB" id="8896906at2"/>
<evidence type="ECO:0000313" key="2">
    <source>
        <dbReference type="EMBL" id="EPZ14293.1"/>
    </source>
</evidence>
<dbReference type="PATRIC" id="fig|1348657.5.peg.3359"/>
<dbReference type="Proteomes" id="UP000015455">
    <property type="component" value="Unassembled WGS sequence"/>
</dbReference>
<feature type="chain" id="PRO_5004561117" description="Phosphate ABC transporter substrate-binding protein" evidence="1">
    <location>
        <begin position="24"/>
        <end position="280"/>
    </location>
</feature>
<protein>
    <recommendedName>
        <fullName evidence="4">Phosphate ABC transporter substrate-binding protein</fullName>
    </recommendedName>
</protein>
<keyword evidence="3" id="KW-1185">Reference proteome</keyword>
<dbReference type="Pfam" id="PF12974">
    <property type="entry name" value="Phosphonate-bd"/>
    <property type="match status" value="1"/>
</dbReference>
<feature type="signal peptide" evidence="1">
    <location>
        <begin position="1"/>
        <end position="23"/>
    </location>
</feature>
<dbReference type="AlphaFoldDB" id="T0AUI0"/>
<dbReference type="EMBL" id="ATJV01000092">
    <property type="protein sequence ID" value="EPZ14293.1"/>
    <property type="molecule type" value="Genomic_DNA"/>
</dbReference>
<name>T0AUI0_9RHOO</name>
<evidence type="ECO:0000256" key="1">
    <source>
        <dbReference type="SAM" id="SignalP"/>
    </source>
</evidence>
<keyword evidence="1" id="KW-0732">Signal</keyword>
<organism evidence="2 3">
    <name type="scientific">Thauera terpenica 58Eu</name>
    <dbReference type="NCBI Taxonomy" id="1348657"/>
    <lineage>
        <taxon>Bacteria</taxon>
        <taxon>Pseudomonadati</taxon>
        <taxon>Pseudomonadota</taxon>
        <taxon>Betaproteobacteria</taxon>
        <taxon>Rhodocyclales</taxon>
        <taxon>Zoogloeaceae</taxon>
        <taxon>Thauera</taxon>
    </lineage>
</organism>
<dbReference type="Gene3D" id="3.40.190.10">
    <property type="entry name" value="Periplasmic binding protein-like II"/>
    <property type="match status" value="2"/>
</dbReference>
<reference evidence="2 3" key="1">
    <citation type="submission" date="2013-06" db="EMBL/GenBank/DDBJ databases">
        <title>Draft genome sequence of Thauera terpenica.</title>
        <authorList>
            <person name="Liu B."/>
            <person name="Frostegard A.H."/>
            <person name="Shapleigh J.P."/>
        </authorList>
    </citation>
    <scope>NUCLEOTIDE SEQUENCE [LARGE SCALE GENOMIC DNA]</scope>
    <source>
        <strain evidence="2 3">58Eu</strain>
    </source>
</reference>
<dbReference type="STRING" id="1348657.M622_06860"/>
<sequence length="280" mass="30676">MTTRLPHPHLLILAALASLGAQALPAAAQSPRVLSLAVSEGTSGGIDAATARRKYAPLAQRLEQALGDSVEVVFVREFAALEQGMKDGRYDFVVARPSDYPARGLRDHHYQYVANAEPDGQCMLAVRADSPVQSLEQLRGKTFVMPEEVAYMARFCRAELRDKGIDLAQESVFYVREQGAIPFGLENGIADVGGMASYSGAFRQWRDKDQRVLHQSVGQPYMPVVAAPTLSAAQLAKARKVLLELPQDPAGREFLRNLGISGFTDKGEERLRKLLEWLGV</sequence>
<accession>T0AUI0</accession>
<dbReference type="eggNOG" id="COG3221">
    <property type="taxonomic scope" value="Bacteria"/>
</dbReference>
<evidence type="ECO:0000313" key="3">
    <source>
        <dbReference type="Proteomes" id="UP000015455"/>
    </source>
</evidence>
<proteinExistence type="predicted"/>
<gene>
    <name evidence="2" type="ORF">M622_06860</name>
</gene>
<dbReference type="PANTHER" id="PTHR35841:SF1">
    <property type="entry name" value="PHOSPHONATES-BINDING PERIPLASMIC PROTEIN"/>
    <property type="match status" value="1"/>
</dbReference>
<dbReference type="PANTHER" id="PTHR35841">
    <property type="entry name" value="PHOSPHONATES-BINDING PERIPLASMIC PROTEIN"/>
    <property type="match status" value="1"/>
</dbReference>
<evidence type="ECO:0008006" key="4">
    <source>
        <dbReference type="Google" id="ProtNLM"/>
    </source>
</evidence>